<dbReference type="InterPro" id="IPR002941">
    <property type="entry name" value="DNA_methylase_N4/N6"/>
</dbReference>
<dbReference type="EMBL" id="CP036172">
    <property type="protein sequence ID" value="QSZ66936.1"/>
    <property type="molecule type" value="Genomic_DNA"/>
</dbReference>
<organism evidence="10 11">
    <name type="scientific">Methanofollis aquaemaris</name>
    <dbReference type="NCBI Taxonomy" id="126734"/>
    <lineage>
        <taxon>Archaea</taxon>
        <taxon>Methanobacteriati</taxon>
        <taxon>Methanobacteriota</taxon>
        <taxon>Stenosarchaea group</taxon>
        <taxon>Methanomicrobia</taxon>
        <taxon>Methanomicrobiales</taxon>
        <taxon>Methanomicrobiaceae</taxon>
        <taxon>Methanofollis</taxon>
    </lineage>
</organism>
<evidence type="ECO:0000256" key="8">
    <source>
        <dbReference type="RuleBase" id="RU362026"/>
    </source>
</evidence>
<dbReference type="GeneID" id="76423739"/>
<evidence type="ECO:0000313" key="10">
    <source>
        <dbReference type="EMBL" id="QSZ66936.1"/>
    </source>
</evidence>
<dbReference type="GO" id="GO:0009307">
    <property type="term" value="P:DNA restriction-modification system"/>
    <property type="evidence" value="ECO:0007669"/>
    <property type="project" value="UniProtKB-KW"/>
</dbReference>
<dbReference type="InterPro" id="IPR001091">
    <property type="entry name" value="RM_Methyltransferase"/>
</dbReference>
<evidence type="ECO:0000313" key="11">
    <source>
        <dbReference type="Proteomes" id="UP001042704"/>
    </source>
</evidence>
<dbReference type="GO" id="GO:0032259">
    <property type="term" value="P:methylation"/>
    <property type="evidence" value="ECO:0007669"/>
    <property type="project" value="UniProtKB-KW"/>
</dbReference>
<dbReference type="PROSITE" id="PS00093">
    <property type="entry name" value="N4_MTASE"/>
    <property type="match status" value="1"/>
</dbReference>
<accession>A0A8A3S5M8</accession>
<feature type="domain" description="DNA methylase N-4/N-6" evidence="9">
    <location>
        <begin position="102"/>
        <end position="315"/>
    </location>
</feature>
<reference evidence="10" key="2">
    <citation type="submission" date="2019-02" db="EMBL/GenBank/DDBJ databases">
        <authorList>
            <person name="Chen S.-C."/>
            <person name="Chien H.-H."/>
            <person name="Lai M.-C."/>
        </authorList>
    </citation>
    <scope>NUCLEOTIDE SEQUENCE</scope>
    <source>
        <strain evidence="10">N2F9704</strain>
    </source>
</reference>
<dbReference type="SUPFAM" id="SSF53335">
    <property type="entry name" value="S-adenosyl-L-methionine-dependent methyltransferases"/>
    <property type="match status" value="1"/>
</dbReference>
<dbReference type="GO" id="GO:0015667">
    <property type="term" value="F:site-specific DNA-methyltransferase (cytosine-N4-specific) activity"/>
    <property type="evidence" value="ECO:0007669"/>
    <property type="project" value="UniProtKB-EC"/>
</dbReference>
<evidence type="ECO:0000256" key="5">
    <source>
        <dbReference type="ARBA" id="ARBA00022747"/>
    </source>
</evidence>
<dbReference type="Gene3D" id="3.40.50.150">
    <property type="entry name" value="Vaccinia Virus protein VP39"/>
    <property type="match status" value="1"/>
</dbReference>
<keyword evidence="2 8" id="KW-0489">Methyltransferase</keyword>
<keyword evidence="6" id="KW-0238">DNA-binding</keyword>
<evidence type="ECO:0000256" key="7">
    <source>
        <dbReference type="ARBA" id="ARBA00049120"/>
    </source>
</evidence>
<name>A0A8A3S5M8_9EURY</name>
<evidence type="ECO:0000256" key="6">
    <source>
        <dbReference type="ARBA" id="ARBA00023125"/>
    </source>
</evidence>
<comment type="catalytic activity">
    <reaction evidence="7 8">
        <text>a 2'-deoxycytidine in DNA + S-adenosyl-L-methionine = an N(4)-methyl-2'-deoxycytidine in DNA + S-adenosyl-L-homocysteine + H(+)</text>
        <dbReference type="Rhea" id="RHEA:16857"/>
        <dbReference type="Rhea" id="RHEA-COMP:11369"/>
        <dbReference type="Rhea" id="RHEA-COMP:13674"/>
        <dbReference type="ChEBI" id="CHEBI:15378"/>
        <dbReference type="ChEBI" id="CHEBI:57856"/>
        <dbReference type="ChEBI" id="CHEBI:59789"/>
        <dbReference type="ChEBI" id="CHEBI:85452"/>
        <dbReference type="ChEBI" id="CHEBI:137933"/>
        <dbReference type="EC" id="2.1.1.113"/>
    </reaction>
</comment>
<keyword evidence="11" id="KW-1185">Reference proteome</keyword>
<keyword evidence="4 8" id="KW-0949">S-adenosyl-L-methionine</keyword>
<evidence type="ECO:0000256" key="2">
    <source>
        <dbReference type="ARBA" id="ARBA00022603"/>
    </source>
</evidence>
<dbReference type="AlphaFoldDB" id="A0A8A3S5M8"/>
<reference evidence="10" key="1">
    <citation type="journal article" date="2001" name="Int. J. Syst. Evol. Microbiol.">
        <title>Methanofollis aquaemaris sp. nov., a methanogen isolated from an aquaculture fish pond.</title>
        <authorList>
            <person name="Lai M.C."/>
            <person name="Chen S.C."/>
        </authorList>
    </citation>
    <scope>NUCLEOTIDE SEQUENCE</scope>
    <source>
        <strain evidence="10">N2F9704</strain>
    </source>
</reference>
<evidence type="ECO:0000256" key="1">
    <source>
        <dbReference type="ARBA" id="ARBA00010203"/>
    </source>
</evidence>
<dbReference type="GO" id="GO:0008170">
    <property type="term" value="F:N-methyltransferase activity"/>
    <property type="evidence" value="ECO:0007669"/>
    <property type="project" value="InterPro"/>
</dbReference>
<protein>
    <recommendedName>
        <fullName evidence="8">Type II methyltransferase</fullName>
        <ecNumber evidence="8">2.1.1.113</ecNumber>
    </recommendedName>
    <alternativeName>
        <fullName evidence="8">N-4 cytosine-specific methyltransferase</fullName>
    </alternativeName>
</protein>
<dbReference type="KEGG" id="maqe:RJ40_05225"/>
<dbReference type="InterPro" id="IPR029063">
    <property type="entry name" value="SAM-dependent_MTases_sf"/>
</dbReference>
<gene>
    <name evidence="10" type="ORF">RJ40_05225</name>
</gene>
<dbReference type="REBASE" id="492738">
    <property type="entry name" value="M.Maq9704ORF5225P"/>
</dbReference>
<dbReference type="PRINTS" id="PR00508">
    <property type="entry name" value="S21N4MTFRASE"/>
</dbReference>
<evidence type="ECO:0000256" key="3">
    <source>
        <dbReference type="ARBA" id="ARBA00022679"/>
    </source>
</evidence>
<dbReference type="EC" id="2.1.1.113" evidence="8"/>
<dbReference type="Pfam" id="PF01555">
    <property type="entry name" value="N6_N4_Mtase"/>
    <property type="match status" value="1"/>
</dbReference>
<dbReference type="InterPro" id="IPR017985">
    <property type="entry name" value="MeTrfase_CN4_CS"/>
</dbReference>
<dbReference type="RefSeq" id="WP_265582305.1">
    <property type="nucleotide sequence ID" value="NZ_CP036172.1"/>
</dbReference>
<proteinExistence type="inferred from homology"/>
<sequence length="325" mass="36143">MHLTCPACGFSWEYTGKAKYSTTCPTCRQRVTFGRKKSETSEFGVSKRECHNASAFYGRRIYAAGGEGSQGGTGENEVPEECLDEVICKDSRDLSFLPDDSVHLMVTSPPYNVGKTYDDDLDLDEYLSLLRTVFAEVYRVLVPGGRACVNVANVGRKPYIPYHSYIISVMHDLGFLMRGEVIWNKATGAGISTAWGSWCSASNPTLRDVHEYILVFSKGTYSRKKGEREDTITRDQFLEWTKSIWTFPTVSAKKVGHPAPFPVELPFRCIQLYTFKGDVVLDPFAGAGSTGIAALQAGRHFVCVDSDEGYVGRAKERLRAEGWSE</sequence>
<evidence type="ECO:0000259" key="9">
    <source>
        <dbReference type="Pfam" id="PF01555"/>
    </source>
</evidence>
<keyword evidence="5 8" id="KW-0680">Restriction system</keyword>
<keyword evidence="3" id="KW-0808">Transferase</keyword>
<evidence type="ECO:0000256" key="4">
    <source>
        <dbReference type="ARBA" id="ARBA00022691"/>
    </source>
</evidence>
<comment type="similarity">
    <text evidence="1">Belongs to the N(4)/N(6)-methyltransferase family. N(4) subfamily.</text>
</comment>
<dbReference type="Proteomes" id="UP001042704">
    <property type="component" value="Chromosome"/>
</dbReference>
<dbReference type="GO" id="GO:0003677">
    <property type="term" value="F:DNA binding"/>
    <property type="evidence" value="ECO:0007669"/>
    <property type="project" value="UniProtKB-KW"/>
</dbReference>